<dbReference type="EMBL" id="VTOY01000003">
    <property type="protein sequence ID" value="TYZ23339.1"/>
    <property type="molecule type" value="Genomic_DNA"/>
</dbReference>
<dbReference type="GO" id="GO:0140359">
    <property type="term" value="F:ABC-type transporter activity"/>
    <property type="evidence" value="ECO:0007669"/>
    <property type="project" value="UniProtKB-ARBA"/>
</dbReference>
<dbReference type="GO" id="GO:0005524">
    <property type="term" value="F:ATP binding"/>
    <property type="evidence" value="ECO:0007669"/>
    <property type="project" value="UniProtKB-KW"/>
</dbReference>
<comment type="caution">
    <text evidence="5">The sequence shown here is derived from an EMBL/GenBank/DDBJ whole genome shotgun (WGS) entry which is preliminary data.</text>
</comment>
<dbReference type="InterPro" id="IPR017871">
    <property type="entry name" value="ABC_transporter-like_CS"/>
</dbReference>
<dbReference type="SUPFAM" id="SSF52540">
    <property type="entry name" value="P-loop containing nucleoside triphosphate hydrolases"/>
    <property type="match status" value="1"/>
</dbReference>
<evidence type="ECO:0000259" key="4">
    <source>
        <dbReference type="PROSITE" id="PS50893"/>
    </source>
</evidence>
<keyword evidence="1" id="KW-0813">Transport</keyword>
<evidence type="ECO:0000256" key="2">
    <source>
        <dbReference type="ARBA" id="ARBA00022741"/>
    </source>
</evidence>
<evidence type="ECO:0000313" key="6">
    <source>
        <dbReference type="Proteomes" id="UP000323646"/>
    </source>
</evidence>
<dbReference type="Pfam" id="PF00005">
    <property type="entry name" value="ABC_tran"/>
    <property type="match status" value="1"/>
</dbReference>
<dbReference type="AlphaFoldDB" id="A0A5D6W8R0"/>
<dbReference type="RefSeq" id="WP_149171094.1">
    <property type="nucleotide sequence ID" value="NZ_VTOY01000003.1"/>
</dbReference>
<dbReference type="GO" id="GO:0016887">
    <property type="term" value="F:ATP hydrolysis activity"/>
    <property type="evidence" value="ECO:0007669"/>
    <property type="project" value="InterPro"/>
</dbReference>
<proteinExistence type="predicted"/>
<dbReference type="InterPro" id="IPR008995">
    <property type="entry name" value="Mo/tungstate-bd_C_term_dom"/>
</dbReference>
<dbReference type="Pfam" id="PF08402">
    <property type="entry name" value="TOBE_2"/>
    <property type="match status" value="1"/>
</dbReference>
<dbReference type="SMART" id="SM00382">
    <property type="entry name" value="AAA"/>
    <property type="match status" value="1"/>
</dbReference>
<name>A0A5D6W8R0_9FIRM</name>
<dbReference type="PROSITE" id="PS50893">
    <property type="entry name" value="ABC_TRANSPORTER_2"/>
    <property type="match status" value="1"/>
</dbReference>
<sequence>MSVAINVDNVVKKYGDLTIIPGLTEHIKNGEFFTLLGPSGCGKTTLLRMIAGFNSIEGGEIKFNEQVINDIPAHKRNIGMVFQSYAIFPHLTVRENVEYGLKLRKMPKDEMKKKVDKILDVVQITEYQDRLPERLSGGQQQRVALARAIVIHPSVLLMDEPLSNLDAKLRVEMRSAIREVQKQVGITTVYVTHDQEEALSISDRIAVMKKGVIQQTASPHTIYTRPYNVFVSTFIGHSNLFKGHIEAAGSEKTVVFADGYKMNMTTLSEEAADGQEVVISVRPEEFSICREGEGVRCKVATKVFLGKYVNYSLEFPEEMLVPDQPSIEYSQDLGHAEKLLEVGDTVYLKPNAMKINIFVADGSRSLMEGVVENE</sequence>
<dbReference type="PROSITE" id="PS00211">
    <property type="entry name" value="ABC_TRANSPORTER_1"/>
    <property type="match status" value="1"/>
</dbReference>
<dbReference type="Gene3D" id="2.40.50.100">
    <property type="match status" value="1"/>
</dbReference>
<dbReference type="FunFam" id="3.40.50.300:FF:000042">
    <property type="entry name" value="Maltose/maltodextrin ABC transporter, ATP-binding protein"/>
    <property type="match status" value="1"/>
</dbReference>
<dbReference type="GO" id="GO:0043190">
    <property type="term" value="C:ATP-binding cassette (ABC) transporter complex"/>
    <property type="evidence" value="ECO:0007669"/>
    <property type="project" value="InterPro"/>
</dbReference>
<feature type="domain" description="ABC transporter" evidence="4">
    <location>
        <begin position="5"/>
        <end position="235"/>
    </location>
</feature>
<dbReference type="OrthoDB" id="9802264at2"/>
<reference evidence="5 6" key="1">
    <citation type="submission" date="2019-08" db="EMBL/GenBank/DDBJ databases">
        <title>Selenomonas sp. mPRGC5 and Selenomonas sp. mPRGC8 isolated from ruminal fluid of dairy goat (Capra hircus).</title>
        <authorList>
            <person name="Poothong S."/>
            <person name="Nuengjamnong C."/>
            <person name="Tanasupawat S."/>
        </authorList>
    </citation>
    <scope>NUCLEOTIDE SEQUENCE [LARGE SCALE GENOMIC DNA]</scope>
    <source>
        <strain evidence="6">mPRGC5</strain>
    </source>
</reference>
<dbReference type="Gene3D" id="3.40.50.300">
    <property type="entry name" value="P-loop containing nucleotide triphosphate hydrolases"/>
    <property type="match status" value="1"/>
</dbReference>
<keyword evidence="3 5" id="KW-0067">ATP-binding</keyword>
<dbReference type="InterPro" id="IPR003439">
    <property type="entry name" value="ABC_transporter-like_ATP-bd"/>
</dbReference>
<keyword evidence="6" id="KW-1185">Reference proteome</keyword>
<organism evidence="5 6">
    <name type="scientific">Selenomonas ruminis</name>
    <dbReference type="NCBI Taxonomy" id="2593411"/>
    <lineage>
        <taxon>Bacteria</taxon>
        <taxon>Bacillati</taxon>
        <taxon>Bacillota</taxon>
        <taxon>Negativicutes</taxon>
        <taxon>Selenomonadales</taxon>
        <taxon>Selenomonadaceae</taxon>
        <taxon>Selenomonas</taxon>
    </lineage>
</organism>
<dbReference type="PANTHER" id="PTHR42781:SF4">
    <property type="entry name" value="SPERMIDINE_PUTRESCINE IMPORT ATP-BINDING PROTEIN POTA"/>
    <property type="match status" value="1"/>
</dbReference>
<dbReference type="InterPro" id="IPR003593">
    <property type="entry name" value="AAA+_ATPase"/>
</dbReference>
<keyword evidence="2" id="KW-0547">Nucleotide-binding</keyword>
<dbReference type="InterPro" id="IPR027417">
    <property type="entry name" value="P-loop_NTPase"/>
</dbReference>
<evidence type="ECO:0000256" key="3">
    <source>
        <dbReference type="ARBA" id="ARBA00022840"/>
    </source>
</evidence>
<dbReference type="InterPro" id="IPR050093">
    <property type="entry name" value="ABC_SmlMolc_Importer"/>
</dbReference>
<accession>A0A5D6W8R0</accession>
<evidence type="ECO:0000313" key="5">
    <source>
        <dbReference type="EMBL" id="TYZ23339.1"/>
    </source>
</evidence>
<gene>
    <name evidence="5" type="ORF">FZ040_05510</name>
</gene>
<dbReference type="Proteomes" id="UP000323646">
    <property type="component" value="Unassembled WGS sequence"/>
</dbReference>
<dbReference type="PANTHER" id="PTHR42781">
    <property type="entry name" value="SPERMIDINE/PUTRESCINE IMPORT ATP-BINDING PROTEIN POTA"/>
    <property type="match status" value="1"/>
</dbReference>
<protein>
    <submittedName>
        <fullName evidence="5">ABC transporter ATP-binding protein</fullName>
    </submittedName>
</protein>
<dbReference type="SUPFAM" id="SSF50331">
    <property type="entry name" value="MOP-like"/>
    <property type="match status" value="1"/>
</dbReference>
<dbReference type="InterPro" id="IPR013611">
    <property type="entry name" value="Transp-assoc_OB_typ2"/>
</dbReference>
<evidence type="ECO:0000256" key="1">
    <source>
        <dbReference type="ARBA" id="ARBA00022448"/>
    </source>
</evidence>